<dbReference type="PANTHER" id="PTHR42678:SF34">
    <property type="entry name" value="OS04G0183300 PROTEIN"/>
    <property type="match status" value="1"/>
</dbReference>
<dbReference type="SUPFAM" id="SSF75304">
    <property type="entry name" value="Amidase signature (AS) enzymes"/>
    <property type="match status" value="1"/>
</dbReference>
<feature type="domain" description="Amidase" evidence="1">
    <location>
        <begin position="102"/>
        <end position="559"/>
    </location>
</feature>
<dbReference type="PANTHER" id="PTHR42678">
    <property type="entry name" value="AMIDASE"/>
    <property type="match status" value="1"/>
</dbReference>
<dbReference type="InterPro" id="IPR036928">
    <property type="entry name" value="AS_sf"/>
</dbReference>
<gene>
    <name evidence="2" type="ORF">HYALB_00005801</name>
</gene>
<keyword evidence="3" id="KW-1185">Reference proteome</keyword>
<name>A0A9N9LK12_9HELO</name>
<organism evidence="2 3">
    <name type="scientific">Hymenoscyphus albidus</name>
    <dbReference type="NCBI Taxonomy" id="595503"/>
    <lineage>
        <taxon>Eukaryota</taxon>
        <taxon>Fungi</taxon>
        <taxon>Dikarya</taxon>
        <taxon>Ascomycota</taxon>
        <taxon>Pezizomycotina</taxon>
        <taxon>Leotiomycetes</taxon>
        <taxon>Helotiales</taxon>
        <taxon>Helotiaceae</taxon>
        <taxon>Hymenoscyphus</taxon>
    </lineage>
</organism>
<reference evidence="2" key="1">
    <citation type="submission" date="2021-07" db="EMBL/GenBank/DDBJ databases">
        <authorList>
            <person name="Durling M."/>
        </authorList>
    </citation>
    <scope>NUCLEOTIDE SEQUENCE</scope>
</reference>
<comment type="caution">
    <text evidence="2">The sequence shown here is derived from an EMBL/GenBank/DDBJ whole genome shotgun (WGS) entry which is preliminary data.</text>
</comment>
<dbReference type="Proteomes" id="UP000701801">
    <property type="component" value="Unassembled WGS sequence"/>
</dbReference>
<proteinExistence type="predicted"/>
<dbReference type="Pfam" id="PF01425">
    <property type="entry name" value="Amidase"/>
    <property type="match status" value="1"/>
</dbReference>
<dbReference type="AlphaFoldDB" id="A0A9N9LK12"/>
<dbReference type="InterPro" id="IPR023631">
    <property type="entry name" value="Amidase_dom"/>
</dbReference>
<dbReference type="OrthoDB" id="566138at2759"/>
<evidence type="ECO:0000313" key="3">
    <source>
        <dbReference type="Proteomes" id="UP000701801"/>
    </source>
</evidence>
<dbReference type="Gene3D" id="3.90.1300.10">
    <property type="entry name" value="Amidase signature (AS) domain"/>
    <property type="match status" value="1"/>
</dbReference>
<evidence type="ECO:0000259" key="1">
    <source>
        <dbReference type="Pfam" id="PF01425"/>
    </source>
</evidence>
<protein>
    <recommendedName>
        <fullName evidence="1">Amidase domain-containing protein</fullName>
    </recommendedName>
</protein>
<accession>A0A9N9LK12</accession>
<dbReference type="EMBL" id="CAJVRM010000108">
    <property type="protein sequence ID" value="CAG8974530.1"/>
    <property type="molecule type" value="Genomic_DNA"/>
</dbReference>
<sequence length="594" mass="64449">MKNRDRIAPMNRIDKKGILPRTGKQKNSLKDSYRTTQYKMALAISILVLCIALTWGFPLSAALRFPNPSSEFSTITRYPNLLNAGAEELIAGLNNRSWTSVELTKAYILRINDVNPSLKAITELNPDALSIAASLDAERRNGTIRSPLHGIPIFIKNNIATNDLMNNTAGSYSLLGARVPRDALVAAKLRAAGVIILGKSNLSQWANFRSFNSSNGWSSYGGQVTGAYYPNMDPSGSSSGSGVASSIGLAFASLGTETSGSIISPSSVNNIVGIKPTVGLTSRSLVIPISEHQDTVGPMARTVSDAAFLLSIIAGKDVSDNYTLAQPFDTPPDYTLALNSSSLRGARIEIVRNVLPKPRKSNQPLLDAFEEAIEVMKKAGTVLADTAFSSYSDYTNNNGVISLKVLNGDFISDLPKYLSELTTNPNNITNLADAANYTRNDPLEEYPQRDIGIWDEALAGFNNTSPQFWEAYQTTSFWGNEGGVTGALKAGDFDALILPSDFAWDVPAFSGLPLITVPLGFYPSNITVEKSQPWGLVEVAPNIPFGISFLGPKWSEELLIGLAYSYEQRTQTRNKIQPYLIPMPQLCDVVSKRR</sequence>
<evidence type="ECO:0000313" key="2">
    <source>
        <dbReference type="EMBL" id="CAG8974530.1"/>
    </source>
</evidence>